<dbReference type="GO" id="GO:0004983">
    <property type="term" value="F:neuropeptide Y receptor activity"/>
    <property type="evidence" value="ECO:0007669"/>
    <property type="project" value="InterPro"/>
</dbReference>
<gene>
    <name evidence="12" type="ORF">B7P43_G06078</name>
</gene>
<evidence type="ECO:0000256" key="9">
    <source>
        <dbReference type="RuleBase" id="RU000688"/>
    </source>
</evidence>
<dbReference type="AlphaFoldDB" id="A0A2J7PKM1"/>
<evidence type="ECO:0000256" key="2">
    <source>
        <dbReference type="ARBA" id="ARBA00010663"/>
    </source>
</evidence>
<comment type="similarity">
    <text evidence="2 9">Belongs to the G-protein coupled receptor 1 family.</text>
</comment>
<evidence type="ECO:0000256" key="3">
    <source>
        <dbReference type="ARBA" id="ARBA00022692"/>
    </source>
</evidence>
<dbReference type="InterPro" id="IPR000611">
    <property type="entry name" value="NPY_rcpt"/>
</dbReference>
<feature type="transmembrane region" description="Helical" evidence="10">
    <location>
        <begin position="286"/>
        <end position="311"/>
    </location>
</feature>
<comment type="caution">
    <text evidence="12">The sequence shown here is derived from an EMBL/GenBank/DDBJ whole genome shotgun (WGS) entry which is preliminary data.</text>
</comment>
<keyword evidence="3 9" id="KW-0812">Transmembrane</keyword>
<accession>A0A2J7PKM1</accession>
<organism evidence="12 13">
    <name type="scientific">Cryptotermes secundus</name>
    <dbReference type="NCBI Taxonomy" id="105785"/>
    <lineage>
        <taxon>Eukaryota</taxon>
        <taxon>Metazoa</taxon>
        <taxon>Ecdysozoa</taxon>
        <taxon>Arthropoda</taxon>
        <taxon>Hexapoda</taxon>
        <taxon>Insecta</taxon>
        <taxon>Pterygota</taxon>
        <taxon>Neoptera</taxon>
        <taxon>Polyneoptera</taxon>
        <taxon>Dictyoptera</taxon>
        <taxon>Blattodea</taxon>
        <taxon>Blattoidea</taxon>
        <taxon>Termitoidae</taxon>
        <taxon>Kalotermitidae</taxon>
        <taxon>Cryptotermitinae</taxon>
        <taxon>Cryptotermes</taxon>
    </lineage>
</organism>
<dbReference type="PRINTS" id="PR00237">
    <property type="entry name" value="GPCRRHODOPSN"/>
</dbReference>
<feature type="transmembrane region" description="Helical" evidence="10">
    <location>
        <begin position="145"/>
        <end position="168"/>
    </location>
</feature>
<evidence type="ECO:0000256" key="7">
    <source>
        <dbReference type="ARBA" id="ARBA00023170"/>
    </source>
</evidence>
<dbReference type="InParanoid" id="A0A2J7PKM1"/>
<evidence type="ECO:0000313" key="12">
    <source>
        <dbReference type="EMBL" id="PNF16875.1"/>
    </source>
</evidence>
<dbReference type="PANTHER" id="PTHR24235:SF12">
    <property type="entry name" value="G-PROTEIN COUPLED RECEPTORS FAMILY 1 PROFILE DOMAIN-CONTAINING PROTEIN"/>
    <property type="match status" value="1"/>
</dbReference>
<dbReference type="Gene3D" id="1.20.1070.10">
    <property type="entry name" value="Rhodopsin 7-helix transmembrane proteins"/>
    <property type="match status" value="1"/>
</dbReference>
<evidence type="ECO:0000259" key="11">
    <source>
        <dbReference type="PROSITE" id="PS50262"/>
    </source>
</evidence>
<keyword evidence="6 10" id="KW-0472">Membrane</keyword>
<dbReference type="OrthoDB" id="9046662at2759"/>
<evidence type="ECO:0000256" key="5">
    <source>
        <dbReference type="ARBA" id="ARBA00023040"/>
    </source>
</evidence>
<dbReference type="Proteomes" id="UP000235965">
    <property type="component" value="Unassembled WGS sequence"/>
</dbReference>
<dbReference type="InterPro" id="IPR017452">
    <property type="entry name" value="GPCR_Rhodpsn_7TM"/>
</dbReference>
<evidence type="ECO:0000256" key="8">
    <source>
        <dbReference type="ARBA" id="ARBA00023224"/>
    </source>
</evidence>
<dbReference type="PROSITE" id="PS00237">
    <property type="entry name" value="G_PROTEIN_RECEP_F1_1"/>
    <property type="match status" value="1"/>
</dbReference>
<keyword evidence="13" id="KW-1185">Reference proteome</keyword>
<evidence type="ECO:0000313" key="13">
    <source>
        <dbReference type="Proteomes" id="UP000235965"/>
    </source>
</evidence>
<dbReference type="STRING" id="105785.A0A2J7PKM1"/>
<evidence type="ECO:0000256" key="6">
    <source>
        <dbReference type="ARBA" id="ARBA00023136"/>
    </source>
</evidence>
<dbReference type="EMBL" id="NEVH01024536">
    <property type="protein sequence ID" value="PNF16875.1"/>
    <property type="molecule type" value="Genomic_DNA"/>
</dbReference>
<evidence type="ECO:0000256" key="1">
    <source>
        <dbReference type="ARBA" id="ARBA00004141"/>
    </source>
</evidence>
<dbReference type="SUPFAM" id="SSF81321">
    <property type="entry name" value="Family A G protein-coupled receptor-like"/>
    <property type="match status" value="1"/>
</dbReference>
<protein>
    <recommendedName>
        <fullName evidence="11">G-protein coupled receptors family 1 profile domain-containing protein</fullName>
    </recommendedName>
</protein>
<feature type="transmembrane region" description="Helical" evidence="10">
    <location>
        <begin position="246"/>
        <end position="266"/>
    </location>
</feature>
<proteinExistence type="inferred from homology"/>
<dbReference type="Pfam" id="PF00001">
    <property type="entry name" value="7tm_1"/>
    <property type="match status" value="1"/>
</dbReference>
<feature type="transmembrane region" description="Helical" evidence="10">
    <location>
        <begin position="194"/>
        <end position="225"/>
    </location>
</feature>
<feature type="domain" description="G-protein coupled receptors family 1 profile" evidence="11">
    <location>
        <begin position="92"/>
        <end position="308"/>
    </location>
</feature>
<keyword evidence="8 9" id="KW-0807">Transducer</keyword>
<dbReference type="InterPro" id="IPR000276">
    <property type="entry name" value="GPCR_Rhodpsn"/>
</dbReference>
<dbReference type="PRINTS" id="PR01012">
    <property type="entry name" value="NRPEPTIDEYR"/>
</dbReference>
<keyword evidence="4 10" id="KW-1133">Transmembrane helix</keyword>
<keyword evidence="7 9" id="KW-0675">Receptor</keyword>
<dbReference type="PROSITE" id="PS50262">
    <property type="entry name" value="G_PROTEIN_RECEP_F1_2"/>
    <property type="match status" value="1"/>
</dbReference>
<reference evidence="12 13" key="1">
    <citation type="submission" date="2017-12" db="EMBL/GenBank/DDBJ databases">
        <title>Hemimetabolous genomes reveal molecular basis of termite eusociality.</title>
        <authorList>
            <person name="Harrison M.C."/>
            <person name="Jongepier E."/>
            <person name="Robertson H.M."/>
            <person name="Arning N."/>
            <person name="Bitard-Feildel T."/>
            <person name="Chao H."/>
            <person name="Childers C.P."/>
            <person name="Dinh H."/>
            <person name="Doddapaneni H."/>
            <person name="Dugan S."/>
            <person name="Gowin J."/>
            <person name="Greiner C."/>
            <person name="Han Y."/>
            <person name="Hu H."/>
            <person name="Hughes D.S.T."/>
            <person name="Huylmans A.-K."/>
            <person name="Kemena C."/>
            <person name="Kremer L.P.M."/>
            <person name="Lee S.L."/>
            <person name="Lopez-Ezquerra A."/>
            <person name="Mallet L."/>
            <person name="Monroy-Kuhn J.M."/>
            <person name="Moser A."/>
            <person name="Murali S.C."/>
            <person name="Muzny D.M."/>
            <person name="Otani S."/>
            <person name="Piulachs M.-D."/>
            <person name="Poelchau M."/>
            <person name="Qu J."/>
            <person name="Schaub F."/>
            <person name="Wada-Katsumata A."/>
            <person name="Worley K.C."/>
            <person name="Xie Q."/>
            <person name="Ylla G."/>
            <person name="Poulsen M."/>
            <person name="Gibbs R.A."/>
            <person name="Schal C."/>
            <person name="Richards S."/>
            <person name="Belles X."/>
            <person name="Korb J."/>
            <person name="Bornberg-Bauer E."/>
        </authorList>
    </citation>
    <scope>NUCLEOTIDE SEQUENCE [LARGE SCALE GENOMIC DNA]</scope>
    <source>
        <tissue evidence="12">Whole body</tissue>
    </source>
</reference>
<comment type="subcellular location">
    <subcellularLocation>
        <location evidence="1">Membrane</location>
        <topology evidence="1">Multi-pass membrane protein</topology>
    </subcellularLocation>
</comment>
<evidence type="ECO:0000256" key="4">
    <source>
        <dbReference type="ARBA" id="ARBA00022989"/>
    </source>
</evidence>
<evidence type="ECO:0000256" key="10">
    <source>
        <dbReference type="SAM" id="Phobius"/>
    </source>
</evidence>
<keyword evidence="5 9" id="KW-0297">G-protein coupled receptor</keyword>
<dbReference type="PANTHER" id="PTHR24235">
    <property type="entry name" value="NEUROPEPTIDE Y RECEPTOR"/>
    <property type="match status" value="1"/>
</dbReference>
<dbReference type="GO" id="GO:0016020">
    <property type="term" value="C:membrane"/>
    <property type="evidence" value="ECO:0007669"/>
    <property type="project" value="UniProtKB-SubCell"/>
</dbReference>
<name>A0A2J7PKM1_9NEOP</name>
<sequence>MGAKKNAYRILVGKPEGRKPPGKPRRRWIDNIKIDLRVIGWDSMDWIDLSQDREQWRAILNTVAALRRADPRLRSPTDCVYITKVENEPRRQWTLGSALCKLVPALQGTNIMVSVGTITVIALDRYLTIVRHSGRDGTPRTRRRVVLSIALIWLLAAAVTAPVCYFQVVEAVTFQRVVLYEACIERWPSRRARLFYAVCLLLLQSVIPALVVATVHARIASYLHAHATTQRDSRRARKELERNRRTTLLLTGVAVLFAVSWLPLGLFSVLVDLLVTPTAPTSPRGLYVALATCHVVAMTSAVSNPIVYGWLNSNIRREFLQLLPARCACAANRHSSNERAKATTIGVATEDVTTRTQLNHFSVAPLNNGPVGMQQTTAAESMALLTTASNKDSQNLQETGEVSVL</sequence>